<evidence type="ECO:0000259" key="4">
    <source>
        <dbReference type="Pfam" id="PF01420"/>
    </source>
</evidence>
<keyword evidence="3" id="KW-0238">DNA-binding</keyword>
<organism evidence="5 6">
    <name type="scientific">Candidatus Brennerbacteria bacterium RIFOXYD1_FULL_41_16</name>
    <dbReference type="NCBI Taxonomy" id="1797529"/>
    <lineage>
        <taxon>Bacteria</taxon>
        <taxon>Candidatus Brenneribacteriota</taxon>
    </lineage>
</organism>
<dbReference type="EMBL" id="MHHY01000006">
    <property type="protein sequence ID" value="OGY40771.1"/>
    <property type="molecule type" value="Genomic_DNA"/>
</dbReference>
<comment type="similarity">
    <text evidence="1">Belongs to the type-I restriction system S methylase family.</text>
</comment>
<name>A0A1G1XLC6_9BACT</name>
<dbReference type="GO" id="GO:0003677">
    <property type="term" value="F:DNA binding"/>
    <property type="evidence" value="ECO:0007669"/>
    <property type="project" value="UniProtKB-KW"/>
</dbReference>
<dbReference type="PANTHER" id="PTHR30408">
    <property type="entry name" value="TYPE-1 RESTRICTION ENZYME ECOKI SPECIFICITY PROTEIN"/>
    <property type="match status" value="1"/>
</dbReference>
<dbReference type="STRING" id="1797529.A2570_01435"/>
<dbReference type="AlphaFoldDB" id="A0A1G1XLC6"/>
<dbReference type="PANTHER" id="PTHR30408:SF12">
    <property type="entry name" value="TYPE I RESTRICTION ENZYME MJAVIII SPECIFICITY SUBUNIT"/>
    <property type="match status" value="1"/>
</dbReference>
<sequence length="589" mass="65651">MLNTEQKLVKLSDVCEVKIGGTPRRDVGKYWKGGSHPWVSVAELNGNIIENTKEKITDDGVKESNVKLIPTGTVLLSFKMSVGKVAIAGTNLYTNEAIAALLPKKNIYGKYLFYVVPTIAKRGAVSGSLGQGNLNSKKIKELEIPLPFKNNQPDLEGQKFIANKIESLFLKVDEGIQKIDKANSDTEKILQGQLVNIFGSKLPTNWKVVPLGKVCKTTSGGTPNRAIKEYYGGSIPWLKSGELNDNKNITESKELITEKALQNSNAKILEPGTLLMAMYGATVGKLGMLKIKAATNQAVCAFLKNKSVSNDYLFWFLYFYRDSLIRSAFGGAQPNISQALIKNIAIPIPYKDGDPDIKEQEKVVERLNKIKSHISKIEHILLSQENSFEMLKPSIISYTVAGKLVTSPQPVAKKEKVNIFPIQQAIGAILKRFERGEMIVAKILYLGQTIRNVPLNISFTPQNFGPYDQAVKKALTAGLARNNNFFARKGYVYGLSQGSEKLFKYSNSNVLRTMNGFLDTMMPYFQRASSADIERLATICEIVREKKTTDENEVYRRLSEWKPGKFTLQEAQKTLSFIRAQGWDKILIQ</sequence>
<dbReference type="Pfam" id="PF01420">
    <property type="entry name" value="Methylase_S"/>
    <property type="match status" value="2"/>
</dbReference>
<reference evidence="5 6" key="1">
    <citation type="journal article" date="2016" name="Nat. Commun.">
        <title>Thousands of microbial genomes shed light on interconnected biogeochemical processes in an aquifer system.</title>
        <authorList>
            <person name="Anantharaman K."/>
            <person name="Brown C.T."/>
            <person name="Hug L.A."/>
            <person name="Sharon I."/>
            <person name="Castelle C.J."/>
            <person name="Probst A.J."/>
            <person name="Thomas B.C."/>
            <person name="Singh A."/>
            <person name="Wilkins M.J."/>
            <person name="Karaoz U."/>
            <person name="Brodie E.L."/>
            <person name="Williams K.H."/>
            <person name="Hubbard S.S."/>
            <person name="Banfield J.F."/>
        </authorList>
    </citation>
    <scope>NUCLEOTIDE SEQUENCE [LARGE SCALE GENOMIC DNA]</scope>
</reference>
<evidence type="ECO:0000256" key="3">
    <source>
        <dbReference type="ARBA" id="ARBA00023125"/>
    </source>
</evidence>
<dbReference type="GO" id="GO:0009307">
    <property type="term" value="P:DNA restriction-modification system"/>
    <property type="evidence" value="ECO:0007669"/>
    <property type="project" value="UniProtKB-KW"/>
</dbReference>
<feature type="domain" description="Type I restriction modification DNA specificity" evidence="4">
    <location>
        <begin position="7"/>
        <end position="169"/>
    </location>
</feature>
<protein>
    <recommendedName>
        <fullName evidence="4">Type I restriction modification DNA specificity domain-containing protein</fullName>
    </recommendedName>
</protein>
<proteinExistence type="inferred from homology"/>
<dbReference type="CDD" id="cd17515">
    <property type="entry name" value="RMtype1_S_MjaORF132P_Sau1132ORF3780P-TRD1-CR1_like"/>
    <property type="match status" value="1"/>
</dbReference>
<dbReference type="CDD" id="cd17244">
    <property type="entry name" value="RMtype1_S_Apa101655I-TRD2-CR2_like"/>
    <property type="match status" value="1"/>
</dbReference>
<dbReference type="InterPro" id="IPR000055">
    <property type="entry name" value="Restrct_endonuc_typeI_TRD"/>
</dbReference>
<keyword evidence="2" id="KW-0680">Restriction system</keyword>
<dbReference type="Gene3D" id="3.90.220.20">
    <property type="entry name" value="DNA methylase specificity domains"/>
    <property type="match status" value="2"/>
</dbReference>
<dbReference type="SUPFAM" id="SSF116734">
    <property type="entry name" value="DNA methylase specificity domain"/>
    <property type="match status" value="2"/>
</dbReference>
<gene>
    <name evidence="5" type="ORF">A2570_01435</name>
</gene>
<evidence type="ECO:0000256" key="1">
    <source>
        <dbReference type="ARBA" id="ARBA00010923"/>
    </source>
</evidence>
<evidence type="ECO:0000313" key="6">
    <source>
        <dbReference type="Proteomes" id="UP000178570"/>
    </source>
</evidence>
<dbReference type="Proteomes" id="UP000178570">
    <property type="component" value="Unassembled WGS sequence"/>
</dbReference>
<dbReference type="InterPro" id="IPR044946">
    <property type="entry name" value="Restrct_endonuc_typeI_TRD_sf"/>
</dbReference>
<dbReference type="InterPro" id="IPR052021">
    <property type="entry name" value="Type-I_RS_S_subunit"/>
</dbReference>
<evidence type="ECO:0000313" key="5">
    <source>
        <dbReference type="EMBL" id="OGY40771.1"/>
    </source>
</evidence>
<evidence type="ECO:0000256" key="2">
    <source>
        <dbReference type="ARBA" id="ARBA00022747"/>
    </source>
</evidence>
<feature type="domain" description="Type I restriction modification DNA specificity" evidence="4">
    <location>
        <begin position="203"/>
        <end position="377"/>
    </location>
</feature>
<accession>A0A1G1XLC6</accession>
<comment type="caution">
    <text evidence="5">The sequence shown here is derived from an EMBL/GenBank/DDBJ whole genome shotgun (WGS) entry which is preliminary data.</text>
</comment>